<evidence type="ECO:0000313" key="2">
    <source>
        <dbReference type="EMBL" id="EQK98758.1"/>
    </source>
</evidence>
<dbReference type="Pfam" id="PF12796">
    <property type="entry name" value="Ank_2"/>
    <property type="match status" value="1"/>
</dbReference>
<accession>T5A856</accession>
<evidence type="ECO:0000256" key="1">
    <source>
        <dbReference type="PROSITE-ProRule" id="PRU00023"/>
    </source>
</evidence>
<evidence type="ECO:0000313" key="3">
    <source>
        <dbReference type="Proteomes" id="UP000019374"/>
    </source>
</evidence>
<dbReference type="PANTHER" id="PTHR24133">
    <property type="entry name" value="ANKYRIN DOMAIN-CONTAINING"/>
    <property type="match status" value="1"/>
</dbReference>
<dbReference type="eggNOG" id="KOG4177">
    <property type="taxonomic scope" value="Eukaryota"/>
</dbReference>
<dbReference type="SMART" id="SM00248">
    <property type="entry name" value="ANK"/>
    <property type="match status" value="6"/>
</dbReference>
<dbReference type="Pfam" id="PF00023">
    <property type="entry name" value="Ank"/>
    <property type="match status" value="1"/>
</dbReference>
<dbReference type="EMBL" id="KE654089">
    <property type="protein sequence ID" value="EQK98758.1"/>
    <property type="molecule type" value="Genomic_DNA"/>
</dbReference>
<proteinExistence type="predicted"/>
<dbReference type="InterPro" id="IPR036770">
    <property type="entry name" value="Ankyrin_rpt-contain_sf"/>
</dbReference>
<dbReference type="HOGENOM" id="CLU_413931_0_0_1"/>
<dbReference type="PROSITE" id="PS50297">
    <property type="entry name" value="ANK_REP_REGION"/>
    <property type="match status" value="2"/>
</dbReference>
<feature type="repeat" description="ANK" evidence="1">
    <location>
        <begin position="303"/>
        <end position="335"/>
    </location>
</feature>
<dbReference type="PANTHER" id="PTHR24133:SF40">
    <property type="entry name" value="ANKYRIN REPEAT DOMAIN 44"/>
    <property type="match status" value="1"/>
</dbReference>
<dbReference type="Gene3D" id="1.25.40.20">
    <property type="entry name" value="Ankyrin repeat-containing domain"/>
    <property type="match status" value="3"/>
</dbReference>
<organism evidence="2 3">
    <name type="scientific">Ophiocordyceps sinensis (strain Co18 / CGMCC 3.14243)</name>
    <name type="common">Yarsagumba caterpillar fungus</name>
    <name type="synonym">Hirsutella sinensis</name>
    <dbReference type="NCBI Taxonomy" id="911162"/>
    <lineage>
        <taxon>Eukaryota</taxon>
        <taxon>Fungi</taxon>
        <taxon>Dikarya</taxon>
        <taxon>Ascomycota</taxon>
        <taxon>Pezizomycotina</taxon>
        <taxon>Sordariomycetes</taxon>
        <taxon>Hypocreomycetidae</taxon>
        <taxon>Hypocreales</taxon>
        <taxon>Ophiocordycipitaceae</taxon>
        <taxon>Ophiocordyceps</taxon>
    </lineage>
</organism>
<dbReference type="Proteomes" id="UP000019374">
    <property type="component" value="Unassembled WGS sequence"/>
</dbReference>
<protein>
    <submittedName>
        <fullName evidence="2">Ankyrin repeat-containing domain protein</fullName>
    </submittedName>
</protein>
<feature type="repeat" description="ANK" evidence="1">
    <location>
        <begin position="145"/>
        <end position="177"/>
    </location>
</feature>
<dbReference type="InterPro" id="IPR052391">
    <property type="entry name" value="E3_Ligase-Neurotoxin"/>
</dbReference>
<dbReference type="InterPro" id="IPR002110">
    <property type="entry name" value="Ankyrin_rpt"/>
</dbReference>
<gene>
    <name evidence="2" type="ORF">OCS_05528</name>
</gene>
<keyword evidence="1" id="KW-0040">ANK repeat</keyword>
<name>T5A856_OPHSC</name>
<reference evidence="2 3" key="1">
    <citation type="journal article" date="2013" name="Chin. Sci. Bull.">
        <title>Genome survey uncovers the secrets of sex and lifestyle in caterpillar fungus.</title>
        <authorList>
            <person name="Hu X."/>
            <person name="Zhang Y."/>
            <person name="Xiao G."/>
            <person name="Zheng P."/>
            <person name="Xia Y."/>
            <person name="Zhang X."/>
            <person name="St Leger R.J."/>
            <person name="Liu X."/>
            <person name="Wang C."/>
        </authorList>
    </citation>
    <scope>NUCLEOTIDE SEQUENCE [LARGE SCALE GENOMIC DNA]</scope>
    <source>
        <strain evidence="3">Co18 / CGMCC 3.14243</strain>
        <tissue evidence="2">Fruit-body</tissue>
    </source>
</reference>
<feature type="repeat" description="ANK" evidence="1">
    <location>
        <begin position="502"/>
        <end position="537"/>
    </location>
</feature>
<sequence length="663" mass="73118">MANAEQNKTGLLQLPSELLYQICECVDRNSPADSARLARAACHRLKDMCFEILMRNNTRKALRWALGTAVLGPQEAVERTTKLIRQCVHHGDADALFERYASGFTTERFGLLNYAAYMGDMDLARELLQKGLHVDAANGRPGANRGFTPLIDAIARGHRDMVRMLLEHGASLQLECRHVAGFHAVHALASRAEPDYLEEMVQELNLDINHRSAAGMTPLLYACADVQGARNIETLLRLGAHLEASNGRGNTALHLLVGTLEDVETTFGPGNAIVTMRERDEPVESGIRTLLAAGAGIDTLNHDGQSPLGYAAFKGDMHLLQVLLRHGADVNAGASSPAEQDTSAAMDTRPLFLLLKFQRSRCESAWHQDFNRKAAGCCRDLMARGAHLDKRVAPLMLESSLGAMYDVLDSLTSRFGFDVVQAGMSFECLIISTWEPEHTDVNLTYMLDRFLPDDDQVLDDWALDSLIFSSCAVGLPGILRLIGPNFNPRTNNTHPHSTLIGTPLHCLLENPSFDYSASPYALDFLLERGADVNARDEHGILCLSTLLTRGFHAVRALLFCRDEVEDDATRASGPSEHEMGGESSPDAEKSLEEYLTIFECNFGRIVDEFLKHGLNLDLLSWNRENQRYETYLQSIANSGVAPCFARCASYLTESQNRTPSSSV</sequence>
<dbReference type="SUPFAM" id="SSF48403">
    <property type="entry name" value="Ankyrin repeat"/>
    <property type="match status" value="1"/>
</dbReference>
<dbReference type="PROSITE" id="PS50088">
    <property type="entry name" value="ANK_REPEAT"/>
    <property type="match status" value="3"/>
</dbReference>
<dbReference type="AlphaFoldDB" id="T5A856"/>
<dbReference type="OrthoDB" id="4944697at2759"/>